<comment type="caution">
    <text evidence="1">The sequence shown here is derived from an EMBL/GenBank/DDBJ whole genome shotgun (WGS) entry which is preliminary data.</text>
</comment>
<dbReference type="EMBL" id="CANI01000043">
    <property type="protein sequence ID" value="CCM79347.1"/>
    <property type="molecule type" value="Genomic_DNA"/>
</dbReference>
<name>K0Q4A3_9HYPH</name>
<organism evidence="1 2">
    <name type="scientific">Rhizobium mesoamericanum STM3625</name>
    <dbReference type="NCBI Taxonomy" id="1211777"/>
    <lineage>
        <taxon>Bacteria</taxon>
        <taxon>Pseudomonadati</taxon>
        <taxon>Pseudomonadota</taxon>
        <taxon>Alphaproteobacteria</taxon>
        <taxon>Hyphomicrobiales</taxon>
        <taxon>Rhizobiaceae</taxon>
        <taxon>Rhizobium/Agrobacterium group</taxon>
        <taxon>Rhizobium</taxon>
    </lineage>
</organism>
<gene>
    <name evidence="1" type="ORF">BN77_p10609</name>
</gene>
<protein>
    <submittedName>
        <fullName evidence="1">Uncharacterized protein</fullName>
    </submittedName>
</protein>
<dbReference type="HOGENOM" id="CLU_2540242_0_0_5"/>
<evidence type="ECO:0000313" key="2">
    <source>
        <dbReference type="Proteomes" id="UP000009319"/>
    </source>
</evidence>
<dbReference type="Proteomes" id="UP000009319">
    <property type="component" value="Unassembled WGS sequence"/>
</dbReference>
<proteinExistence type="predicted"/>
<reference evidence="1 2" key="1">
    <citation type="journal article" date="2013" name="Genome Announc.">
        <title>Draft Genome Sequence of Rhizobium mesoamericanum STM3625, a Nitrogen-Fixing Symbiont of Mimosa pudica Isolated in French Guiana (South America).</title>
        <authorList>
            <person name="Moulin L."/>
            <person name="Mornico D."/>
            <person name="Melkonian R."/>
            <person name="Klonowska A."/>
        </authorList>
    </citation>
    <scope>NUCLEOTIDE SEQUENCE [LARGE SCALE GENOMIC DNA]</scope>
    <source>
        <strain evidence="1 2">STM3625</strain>
    </source>
</reference>
<dbReference type="AlphaFoldDB" id="K0Q4A3"/>
<keyword evidence="2" id="KW-1185">Reference proteome</keyword>
<sequence length="83" mass="8941">MLSKRATFSEAVGILPLDPGRSLLTTNAIILPSGWYDKKPTGSGPIASEMAPDETILRFQDTIRQVPCKAAALPIGSPMRSWT</sequence>
<accession>K0Q4A3</accession>
<evidence type="ECO:0000313" key="1">
    <source>
        <dbReference type="EMBL" id="CCM79347.1"/>
    </source>
</evidence>